<dbReference type="RefSeq" id="WP_045364136.1">
    <property type="nucleotide sequence ID" value="NZ_AP018150.1"/>
</dbReference>
<dbReference type="KEGG" id="mcys:MCB1EB_2234"/>
<gene>
    <name evidence="2" type="ORF">MCB1EB_2234</name>
</gene>
<name>A0A2Z6EYU2_9BURK</name>
<sequence>MKLNFTWLSQPIEISRGQLGTPGTASIPQGLGCPQLSQNSGDSWGQTQSTENNVLQRSPILSPLSPKLETGWGQDKASVDKAFPIVPDVPTQKRMIDCEAFEERAAIMEFDGELSRVEAERLAIKSLEEV</sequence>
<proteinExistence type="predicted"/>
<feature type="region of interest" description="Disordered" evidence="1">
    <location>
        <begin position="19"/>
        <end position="59"/>
    </location>
</feature>
<evidence type="ECO:0000256" key="1">
    <source>
        <dbReference type="SAM" id="MobiDB-lite"/>
    </source>
</evidence>
<evidence type="ECO:0000313" key="2">
    <source>
        <dbReference type="EMBL" id="BBE10395.1"/>
    </source>
</evidence>
<dbReference type="AlphaFoldDB" id="A0A2Z6EYU2"/>
<feature type="compositionally biased region" description="Polar residues" evidence="1">
    <location>
        <begin position="35"/>
        <end position="56"/>
    </location>
</feature>
<reference evidence="2 3" key="1">
    <citation type="journal article" date="2018" name="Microbes Environ.">
        <title>Comparative Genomic Insights into Endofungal Lifestyles of Two Bacterial Endosymbionts, Mycoavidus cysteinexigens and Burkholderia rhizoxinica.</title>
        <authorList>
            <person name="Sharmin D."/>
            <person name="Guo Y."/>
            <person name="Nishizawa T."/>
            <person name="Ohshima S."/>
            <person name="Sato Y."/>
            <person name="Takashima Y."/>
            <person name="Narisawa K."/>
            <person name="Ohta H."/>
        </authorList>
    </citation>
    <scope>NUCLEOTIDE SEQUENCE [LARGE SCALE GENOMIC DNA]</scope>
    <source>
        <strain evidence="2 3">B1-EB</strain>
    </source>
</reference>
<organism evidence="2 3">
    <name type="scientific">Mycoavidus cysteinexigens</name>
    <dbReference type="NCBI Taxonomy" id="1553431"/>
    <lineage>
        <taxon>Bacteria</taxon>
        <taxon>Pseudomonadati</taxon>
        <taxon>Pseudomonadota</taxon>
        <taxon>Betaproteobacteria</taxon>
        <taxon>Burkholderiales</taxon>
        <taxon>Burkholderiaceae</taxon>
        <taxon>Mycoavidus</taxon>
    </lineage>
</organism>
<evidence type="ECO:0000313" key="3">
    <source>
        <dbReference type="Proteomes" id="UP000282597"/>
    </source>
</evidence>
<dbReference type="EMBL" id="AP018150">
    <property type="protein sequence ID" value="BBE10395.1"/>
    <property type="molecule type" value="Genomic_DNA"/>
</dbReference>
<protein>
    <submittedName>
        <fullName evidence="2">Uncharacterized protein</fullName>
    </submittedName>
</protein>
<keyword evidence="3" id="KW-1185">Reference proteome</keyword>
<dbReference type="Proteomes" id="UP000282597">
    <property type="component" value="Chromosome"/>
</dbReference>
<accession>A0A2Z6EYU2</accession>